<dbReference type="InterPro" id="IPR024072">
    <property type="entry name" value="DHFR-like_dom_sf"/>
</dbReference>
<dbReference type="InterPro" id="IPR002734">
    <property type="entry name" value="RibDG_C"/>
</dbReference>
<feature type="domain" description="Bacterial bifunctional deaminase-reductase C-terminal" evidence="1">
    <location>
        <begin position="6"/>
        <end position="171"/>
    </location>
</feature>
<protein>
    <submittedName>
        <fullName evidence="2">Dihydrofolate reductase family protein</fullName>
    </submittedName>
</protein>
<dbReference type="RefSeq" id="WP_345732718.1">
    <property type="nucleotide sequence ID" value="NZ_BAAAYN010000052.1"/>
</dbReference>
<sequence>MGRLIESTFVTIDGVISSPEVWGVPYWDEEHNAYSQRLLADADALLLGRETYEGFAEAWPSRSGDEYSDRINAMPKYVASRTLREATWNSTILEGDVGEAVAALKLETPGNLLKFGTGELDRTLIEHGLVDEFHLWLFPVVAGTGQRILDGLDVTHLTLSNTTRFGSGIIVLTYTPK</sequence>
<evidence type="ECO:0000259" key="1">
    <source>
        <dbReference type="Pfam" id="PF01872"/>
    </source>
</evidence>
<comment type="caution">
    <text evidence="2">The sequence shown here is derived from an EMBL/GenBank/DDBJ whole genome shotgun (WGS) entry which is preliminary data.</text>
</comment>
<dbReference type="PANTHER" id="PTHR38011:SF11">
    <property type="entry name" value="2,5-DIAMINO-6-RIBOSYLAMINO-4(3H)-PYRIMIDINONE 5'-PHOSPHATE REDUCTASE"/>
    <property type="match status" value="1"/>
</dbReference>
<evidence type="ECO:0000313" key="2">
    <source>
        <dbReference type="EMBL" id="GAA3396102.1"/>
    </source>
</evidence>
<keyword evidence="3" id="KW-1185">Reference proteome</keyword>
<proteinExistence type="predicted"/>
<reference evidence="3" key="1">
    <citation type="journal article" date="2019" name="Int. J. Syst. Evol. Microbiol.">
        <title>The Global Catalogue of Microorganisms (GCM) 10K type strain sequencing project: providing services to taxonomists for standard genome sequencing and annotation.</title>
        <authorList>
            <consortium name="The Broad Institute Genomics Platform"/>
            <consortium name="The Broad Institute Genome Sequencing Center for Infectious Disease"/>
            <person name="Wu L."/>
            <person name="Ma J."/>
        </authorList>
    </citation>
    <scope>NUCLEOTIDE SEQUENCE [LARGE SCALE GENOMIC DNA]</scope>
    <source>
        <strain evidence="3">JCM 9458</strain>
    </source>
</reference>
<dbReference type="Pfam" id="PF01872">
    <property type="entry name" value="RibD_C"/>
    <property type="match status" value="1"/>
</dbReference>
<dbReference type="Proteomes" id="UP001501676">
    <property type="component" value="Unassembled WGS sequence"/>
</dbReference>
<dbReference type="PANTHER" id="PTHR38011">
    <property type="entry name" value="DIHYDROFOLATE REDUCTASE FAMILY PROTEIN (AFU_ORTHOLOGUE AFUA_8G06820)"/>
    <property type="match status" value="1"/>
</dbReference>
<evidence type="ECO:0000313" key="3">
    <source>
        <dbReference type="Proteomes" id="UP001501676"/>
    </source>
</evidence>
<dbReference type="InterPro" id="IPR050765">
    <property type="entry name" value="Riboflavin_Biosynth_HTPR"/>
</dbReference>
<organism evidence="2 3">
    <name type="scientific">Cryptosporangium minutisporangium</name>
    <dbReference type="NCBI Taxonomy" id="113569"/>
    <lineage>
        <taxon>Bacteria</taxon>
        <taxon>Bacillati</taxon>
        <taxon>Actinomycetota</taxon>
        <taxon>Actinomycetes</taxon>
        <taxon>Cryptosporangiales</taxon>
        <taxon>Cryptosporangiaceae</taxon>
        <taxon>Cryptosporangium</taxon>
    </lineage>
</organism>
<accession>A0ABP6TAJ3</accession>
<dbReference type="SUPFAM" id="SSF53597">
    <property type="entry name" value="Dihydrofolate reductase-like"/>
    <property type="match status" value="1"/>
</dbReference>
<gene>
    <name evidence="2" type="ORF">GCM10020369_71580</name>
</gene>
<name>A0ABP6TAJ3_9ACTN</name>
<dbReference type="Gene3D" id="3.40.430.10">
    <property type="entry name" value="Dihydrofolate Reductase, subunit A"/>
    <property type="match status" value="1"/>
</dbReference>
<dbReference type="EMBL" id="BAAAYN010000052">
    <property type="protein sequence ID" value="GAA3396102.1"/>
    <property type="molecule type" value="Genomic_DNA"/>
</dbReference>